<dbReference type="EMBL" id="JAUEPO010000002">
    <property type="protein sequence ID" value="KAK3331959.1"/>
    <property type="molecule type" value="Genomic_DNA"/>
</dbReference>
<evidence type="ECO:0000313" key="3">
    <source>
        <dbReference type="Proteomes" id="UP001286456"/>
    </source>
</evidence>
<evidence type="ECO:0000256" key="1">
    <source>
        <dbReference type="SAM" id="MobiDB-lite"/>
    </source>
</evidence>
<evidence type="ECO:0000313" key="2">
    <source>
        <dbReference type="EMBL" id="KAK3331959.1"/>
    </source>
</evidence>
<name>A0AAE0IVD5_9PEZI</name>
<accession>A0AAE0IVD5</accession>
<feature type="compositionally biased region" description="Basic and acidic residues" evidence="1">
    <location>
        <begin position="1"/>
        <end position="18"/>
    </location>
</feature>
<gene>
    <name evidence="2" type="ORF">B0T19DRAFT_89875</name>
</gene>
<dbReference type="Proteomes" id="UP001286456">
    <property type="component" value="Unassembled WGS sequence"/>
</dbReference>
<feature type="region of interest" description="Disordered" evidence="1">
    <location>
        <begin position="1"/>
        <end position="20"/>
    </location>
</feature>
<reference evidence="2" key="1">
    <citation type="journal article" date="2023" name="Mol. Phylogenet. Evol.">
        <title>Genome-scale phylogeny and comparative genomics of the fungal order Sordariales.</title>
        <authorList>
            <person name="Hensen N."/>
            <person name="Bonometti L."/>
            <person name="Westerberg I."/>
            <person name="Brannstrom I.O."/>
            <person name="Guillou S."/>
            <person name="Cros-Aarteil S."/>
            <person name="Calhoun S."/>
            <person name="Haridas S."/>
            <person name="Kuo A."/>
            <person name="Mondo S."/>
            <person name="Pangilinan J."/>
            <person name="Riley R."/>
            <person name="LaButti K."/>
            <person name="Andreopoulos B."/>
            <person name="Lipzen A."/>
            <person name="Chen C."/>
            <person name="Yan M."/>
            <person name="Daum C."/>
            <person name="Ng V."/>
            <person name="Clum A."/>
            <person name="Steindorff A."/>
            <person name="Ohm R.A."/>
            <person name="Martin F."/>
            <person name="Silar P."/>
            <person name="Natvig D.O."/>
            <person name="Lalanne C."/>
            <person name="Gautier V."/>
            <person name="Ament-Velasquez S.L."/>
            <person name="Kruys A."/>
            <person name="Hutchinson M.I."/>
            <person name="Powell A.J."/>
            <person name="Barry K."/>
            <person name="Miller A.N."/>
            <person name="Grigoriev I.V."/>
            <person name="Debuchy R."/>
            <person name="Gladieux P."/>
            <person name="Hiltunen Thoren M."/>
            <person name="Johannesson H."/>
        </authorList>
    </citation>
    <scope>NUCLEOTIDE SEQUENCE</scope>
    <source>
        <strain evidence="2">SMH4131-1</strain>
    </source>
</reference>
<organism evidence="2 3">
    <name type="scientific">Cercophora scortea</name>
    <dbReference type="NCBI Taxonomy" id="314031"/>
    <lineage>
        <taxon>Eukaryota</taxon>
        <taxon>Fungi</taxon>
        <taxon>Dikarya</taxon>
        <taxon>Ascomycota</taxon>
        <taxon>Pezizomycotina</taxon>
        <taxon>Sordariomycetes</taxon>
        <taxon>Sordariomycetidae</taxon>
        <taxon>Sordariales</taxon>
        <taxon>Lasiosphaeriaceae</taxon>
        <taxon>Cercophora</taxon>
    </lineage>
</organism>
<comment type="caution">
    <text evidence="2">The sequence shown here is derived from an EMBL/GenBank/DDBJ whole genome shotgun (WGS) entry which is preliminary data.</text>
</comment>
<reference evidence="2" key="2">
    <citation type="submission" date="2023-06" db="EMBL/GenBank/DDBJ databases">
        <authorList>
            <consortium name="Lawrence Berkeley National Laboratory"/>
            <person name="Haridas S."/>
            <person name="Hensen N."/>
            <person name="Bonometti L."/>
            <person name="Westerberg I."/>
            <person name="Brannstrom I.O."/>
            <person name="Guillou S."/>
            <person name="Cros-Aarteil S."/>
            <person name="Calhoun S."/>
            <person name="Kuo A."/>
            <person name="Mondo S."/>
            <person name="Pangilinan J."/>
            <person name="Riley R."/>
            <person name="Labutti K."/>
            <person name="Andreopoulos B."/>
            <person name="Lipzen A."/>
            <person name="Chen C."/>
            <person name="Yanf M."/>
            <person name="Daum C."/>
            <person name="Ng V."/>
            <person name="Clum A."/>
            <person name="Steindorff A."/>
            <person name="Ohm R."/>
            <person name="Martin F."/>
            <person name="Silar P."/>
            <person name="Natvig D."/>
            <person name="Lalanne C."/>
            <person name="Gautier V."/>
            <person name="Ament-Velasquez S.L."/>
            <person name="Kruys A."/>
            <person name="Hutchinson M.I."/>
            <person name="Powell A.J."/>
            <person name="Barry K."/>
            <person name="Miller A.N."/>
            <person name="Grigoriev I.V."/>
            <person name="Debuchy R."/>
            <person name="Gladieux P."/>
            <person name="Thoren M.H."/>
            <person name="Johannesson H."/>
        </authorList>
    </citation>
    <scope>NUCLEOTIDE SEQUENCE</scope>
    <source>
        <strain evidence="2">SMH4131-1</strain>
    </source>
</reference>
<protein>
    <submittedName>
        <fullName evidence="2">Uncharacterized protein</fullName>
    </submittedName>
</protein>
<sequence>MVATRNEMEARPTFHEMRPAISTADWTGQGRLAGRHRQAGCATPNHRAWHESSIPHNRRLLPGLLSTASSELFVKRHHHDGSISTFTFFPQPIFTKPCGYPTAVFCARPALSEWHPCPDETRNNSNYAQPSRPTAPPAQTLRRSISHVSGFIGQHPSLIRERGSTVVVFVKDVPCALCLTCLACNRAQSRSYIAATSHPHHT</sequence>
<feature type="compositionally biased region" description="Polar residues" evidence="1">
    <location>
        <begin position="123"/>
        <end position="132"/>
    </location>
</feature>
<keyword evidence="3" id="KW-1185">Reference proteome</keyword>
<proteinExistence type="predicted"/>
<dbReference type="AlphaFoldDB" id="A0AAE0IVD5"/>
<feature type="region of interest" description="Disordered" evidence="1">
    <location>
        <begin position="121"/>
        <end position="140"/>
    </location>
</feature>